<dbReference type="EC" id="2.7.7.61" evidence="1"/>
<evidence type="ECO:0000313" key="2">
    <source>
        <dbReference type="Proteomes" id="UP000595814"/>
    </source>
</evidence>
<keyword evidence="1" id="KW-0456">Lyase</keyword>
<dbReference type="EMBL" id="CP066744">
    <property type="protein sequence ID" value="QQK08102.1"/>
    <property type="molecule type" value="Genomic_DNA"/>
</dbReference>
<name>A0AC61MRN7_9FIRM</name>
<organism evidence="1 2">
    <name type="scientific">Miniphocaeibacter halophilus</name>
    <dbReference type="NCBI Taxonomy" id="2931922"/>
    <lineage>
        <taxon>Bacteria</taxon>
        <taxon>Bacillati</taxon>
        <taxon>Bacillota</taxon>
        <taxon>Tissierellia</taxon>
        <taxon>Tissierellales</taxon>
        <taxon>Peptoniphilaceae</taxon>
        <taxon>Miniphocaeibacter</taxon>
    </lineage>
</organism>
<evidence type="ECO:0000313" key="1">
    <source>
        <dbReference type="EMBL" id="QQK08102.1"/>
    </source>
</evidence>
<keyword evidence="1" id="KW-0808">Transferase</keyword>
<sequence>MKNSSLIILNDREKRWNNFNKLINSSNRKSWIIIRANIPGNNKTSYLSNYLCYQGFKKIIENITIKEIYYYFGEDGLNIYFSTNEDSLSLKKKTILIEEQEIGRFIDVDVIDNGGIISRTDLNYERRKCYICDNDAIICVKKRKHSVDELIKFIEDSTTEFIFKDSKYIFKNIFELACIIELSRTFSYGCVNVIGNGSHSDMDLISFFKSIKLLGSYYIKDQFNNIKNFKDLRNLGKEIEKELFKITKGINTYKGLNFLVLFVSYAFFNNYSINDYSKIIKKLADNIYDDFNSNLNTNGYRINEKYNIKGIREIPYTGFEIVENIFCPYLKNFKNIQELNLIIMKYINDTTTINRCGIDQYYIFKNLVSEVINKKLSKEELDRYCLDKNISTGGAADIIIITIMYFLIYVYEEEGEISEINKKWNLWKFTV</sequence>
<protein>
    <submittedName>
        <fullName evidence="1">Citrate lyase holo-[acyl-carrier protein] synthase</fullName>
        <ecNumber evidence="1">2.7.7.61</ecNumber>
    </submittedName>
</protein>
<gene>
    <name evidence="1" type="primary">citX</name>
    <name evidence="1" type="ORF">JFY71_00780</name>
</gene>
<proteinExistence type="predicted"/>
<keyword evidence="2" id="KW-1185">Reference proteome</keyword>
<keyword evidence="1" id="KW-0548">Nucleotidyltransferase</keyword>
<dbReference type="Proteomes" id="UP000595814">
    <property type="component" value="Chromosome"/>
</dbReference>
<reference evidence="1 2" key="1">
    <citation type="journal article" date="2022" name="Int. J. Syst. Evol. Microbiol.">
        <title>Miniphocaeibacter halophilus sp. nov., an ammonium-tolerant acetate-producing bacterium isolated from a biogas system.</title>
        <authorList>
            <person name="Schnurer A."/>
            <person name="Singh A."/>
            <person name="Bi S."/>
            <person name="Qiao W."/>
            <person name="Westerholm M."/>
        </authorList>
    </citation>
    <scope>NUCLEOTIDE SEQUENCE [LARGE SCALE GENOMIC DNA]</scope>
    <source>
        <strain evidence="1 2">AMB_01</strain>
    </source>
</reference>
<accession>A0AC61MRN7</accession>